<keyword evidence="3" id="KW-1185">Reference proteome</keyword>
<protein>
    <recommendedName>
        <fullName evidence="4">DUF304 domain-containing protein</fullName>
    </recommendedName>
</protein>
<evidence type="ECO:0000256" key="1">
    <source>
        <dbReference type="SAM" id="Phobius"/>
    </source>
</evidence>
<keyword evidence="1" id="KW-1133">Transmembrane helix</keyword>
<reference evidence="2 3" key="1">
    <citation type="journal article" date="2022" name="Microorganisms">
        <title>Genome Sequence and Characterization of a Xanthorhodopsin-Containing, Aerobic Anoxygenic Phototrophic Rhodobacter Species, Isolated from Mesophilic Conditions at Yellowstone National Park.</title>
        <authorList>
            <person name="Kyndt J.A."/>
            <person name="Robertson S."/>
            <person name="Shoffstall I.B."/>
            <person name="Ramaley R.F."/>
            <person name="Meyer T.E."/>
        </authorList>
    </citation>
    <scope>NUCLEOTIDE SEQUENCE [LARGE SCALE GENOMIC DNA]</scope>
    <source>
        <strain evidence="2 3">M37P</strain>
    </source>
</reference>
<dbReference type="EMBL" id="JAANHS010000002">
    <property type="protein sequence ID" value="NHB75791.1"/>
    <property type="molecule type" value="Genomic_DNA"/>
</dbReference>
<comment type="caution">
    <text evidence="2">The sequence shown here is derived from an EMBL/GenBank/DDBJ whole genome shotgun (WGS) entry which is preliminary data.</text>
</comment>
<accession>A0ABX0G3K1</accession>
<feature type="transmembrane region" description="Helical" evidence="1">
    <location>
        <begin position="20"/>
        <end position="38"/>
    </location>
</feature>
<dbReference type="Proteomes" id="UP001515660">
    <property type="component" value="Unassembled WGS sequence"/>
</dbReference>
<evidence type="ECO:0008006" key="4">
    <source>
        <dbReference type="Google" id="ProtNLM"/>
    </source>
</evidence>
<evidence type="ECO:0000313" key="3">
    <source>
        <dbReference type="Proteomes" id="UP001515660"/>
    </source>
</evidence>
<feature type="transmembrane region" description="Helical" evidence="1">
    <location>
        <begin position="44"/>
        <end position="65"/>
    </location>
</feature>
<proteinExistence type="predicted"/>
<organism evidence="2 3">
    <name type="scientific">Rhodobacter calidifons</name>
    <dbReference type="NCBI Taxonomy" id="2715277"/>
    <lineage>
        <taxon>Bacteria</taxon>
        <taxon>Pseudomonadati</taxon>
        <taxon>Pseudomonadota</taxon>
        <taxon>Alphaproteobacteria</taxon>
        <taxon>Rhodobacterales</taxon>
        <taxon>Rhodobacter group</taxon>
        <taxon>Rhodobacter</taxon>
    </lineage>
</organism>
<name>A0ABX0G3K1_9RHOB</name>
<dbReference type="RefSeq" id="WP_166401820.1">
    <property type="nucleotide sequence ID" value="NZ_JAANHS010000002.1"/>
</dbReference>
<evidence type="ECO:0000313" key="2">
    <source>
        <dbReference type="EMBL" id="NHB75791.1"/>
    </source>
</evidence>
<keyword evidence="1" id="KW-0812">Transmembrane</keyword>
<gene>
    <name evidence="2" type="ORF">G8O29_03415</name>
</gene>
<sequence length="158" mass="16701">MRIRTETPALLVLEDRPLLIALLLSAFVLIDAAAVFGLARQGEWAGVAMLGLGIPLLLAGFVFFVRRTIVFFDRSSGMVSIRVASLIGQKEDSLPLSEVIGAEVQRNPSSKGGSTARPVLLLKGGGRRPLLSVSTSGRGPGRAAAAINRWLAPDKAGR</sequence>
<keyword evidence="1" id="KW-0472">Membrane</keyword>